<dbReference type="Proteomes" id="UP001268036">
    <property type="component" value="Unassembled WGS sequence"/>
</dbReference>
<proteinExistence type="predicted"/>
<name>A0AAJ2EXL5_9PSED</name>
<accession>A0AAJ2EXL5</accession>
<organism evidence="2 3">
    <name type="scientific">Pseudomonas oryzihabitans</name>
    <dbReference type="NCBI Taxonomy" id="47885"/>
    <lineage>
        <taxon>Bacteria</taxon>
        <taxon>Pseudomonadati</taxon>
        <taxon>Pseudomonadota</taxon>
        <taxon>Gammaproteobacteria</taxon>
        <taxon>Pseudomonadales</taxon>
        <taxon>Pseudomonadaceae</taxon>
        <taxon>Pseudomonas</taxon>
    </lineage>
</organism>
<feature type="transmembrane region" description="Helical" evidence="1">
    <location>
        <begin position="119"/>
        <end position="135"/>
    </location>
</feature>
<protein>
    <submittedName>
        <fullName evidence="2">Uncharacterized protein</fullName>
    </submittedName>
</protein>
<reference evidence="2" key="1">
    <citation type="submission" date="2023-08" db="EMBL/GenBank/DDBJ databases">
        <title>Functional and genomic diversity of the sorghum phyllosphere microbiome.</title>
        <authorList>
            <person name="Shade A."/>
        </authorList>
    </citation>
    <scope>NUCLEOTIDE SEQUENCE</scope>
    <source>
        <strain evidence="2">SORGH_AS_0201</strain>
    </source>
</reference>
<feature type="transmembrane region" description="Helical" evidence="1">
    <location>
        <begin position="96"/>
        <end position="113"/>
    </location>
</feature>
<evidence type="ECO:0000313" key="3">
    <source>
        <dbReference type="Proteomes" id="UP001268036"/>
    </source>
</evidence>
<dbReference type="AlphaFoldDB" id="A0AAJ2EXL5"/>
<sequence length="334" mass="36933">MAIPVAYRLLLGLLCCCLALLVTLHQDEILPAYFFTDAGTISDLISYVDLEAAEQDSFVATAWVFKTLGGDGGQLLIILAVLAVCLLICNCIQTPLHLGVALVYLVPLLLYNLKLSKETIVLVLNLTCIAVALLCRRHATRVILVVALYLTYAYFFRVYYAFVALLILFLSAFWAAKPRLRLVLLAFLVLACLAIPGEIWNSLQLPRDQVNQSREGLSDSKTLFTNPLTPNGLVTVLPNSGYAAVRFYFAPLFSLRVQELLLAAVLWGMTLLLLSKRNPGHVLACIAIGNFIIQTFFEPDLGSFLRHLCAYAFCLFALPTQTAVIESMQERTHG</sequence>
<dbReference type="EMBL" id="JAVJAF010000001">
    <property type="protein sequence ID" value="MDR6232350.1"/>
    <property type="molecule type" value="Genomic_DNA"/>
</dbReference>
<keyword evidence="1" id="KW-1133">Transmembrane helix</keyword>
<dbReference type="RefSeq" id="WP_309754100.1">
    <property type="nucleotide sequence ID" value="NZ_JAVJAF010000001.1"/>
</dbReference>
<evidence type="ECO:0000313" key="2">
    <source>
        <dbReference type="EMBL" id="MDR6232350.1"/>
    </source>
</evidence>
<feature type="transmembrane region" description="Helical" evidence="1">
    <location>
        <begin position="72"/>
        <end position="89"/>
    </location>
</feature>
<comment type="caution">
    <text evidence="2">The sequence shown here is derived from an EMBL/GenBank/DDBJ whole genome shotgun (WGS) entry which is preliminary data.</text>
</comment>
<keyword evidence="1" id="KW-0472">Membrane</keyword>
<gene>
    <name evidence="2" type="ORF">QE440_000091</name>
</gene>
<feature type="transmembrane region" description="Helical" evidence="1">
    <location>
        <begin position="180"/>
        <end position="200"/>
    </location>
</feature>
<keyword evidence="1" id="KW-0812">Transmembrane</keyword>
<feature type="transmembrane region" description="Helical" evidence="1">
    <location>
        <begin position="142"/>
        <end position="174"/>
    </location>
</feature>
<feature type="transmembrane region" description="Helical" evidence="1">
    <location>
        <begin position="304"/>
        <end position="325"/>
    </location>
</feature>
<evidence type="ECO:0000256" key="1">
    <source>
        <dbReference type="SAM" id="Phobius"/>
    </source>
</evidence>
<feature type="transmembrane region" description="Helical" evidence="1">
    <location>
        <begin position="255"/>
        <end position="274"/>
    </location>
</feature>